<dbReference type="InterPro" id="IPR011051">
    <property type="entry name" value="RmlC_Cupin_sf"/>
</dbReference>
<evidence type="ECO:0008006" key="3">
    <source>
        <dbReference type="Google" id="ProtNLM"/>
    </source>
</evidence>
<accession>A0ABP9UN10</accession>
<organism evidence="1 2">
    <name type="scientific">Haloferula sargassicola</name>
    <dbReference type="NCBI Taxonomy" id="490096"/>
    <lineage>
        <taxon>Bacteria</taxon>
        <taxon>Pseudomonadati</taxon>
        <taxon>Verrucomicrobiota</taxon>
        <taxon>Verrucomicrobiia</taxon>
        <taxon>Verrucomicrobiales</taxon>
        <taxon>Verrucomicrobiaceae</taxon>
        <taxon>Haloferula</taxon>
    </lineage>
</organism>
<sequence>MPPVLRHFSDDGETPNHPQLPVVIQHLDDLGDRSDPAGWLEQTFTRHGWTGTWRWGVYPFHHFHTTDHEVLGVFAGNATLQLGGKRGERFEVTRGDVIVLPAGTGHKCLEASPDFQVVGAYPQGDSPDLVRSGEGDLEAARERILQVPLPENDPVHGADGPLIRAWTEP</sequence>
<dbReference type="Gene3D" id="2.60.120.10">
    <property type="entry name" value="Jelly Rolls"/>
    <property type="match status" value="1"/>
</dbReference>
<reference evidence="1 2" key="1">
    <citation type="submission" date="2024-02" db="EMBL/GenBank/DDBJ databases">
        <title>Haloferula sargassicola NBRC 104335.</title>
        <authorList>
            <person name="Ichikawa N."/>
            <person name="Katano-Makiyama Y."/>
            <person name="Hidaka K."/>
        </authorList>
    </citation>
    <scope>NUCLEOTIDE SEQUENCE [LARGE SCALE GENOMIC DNA]</scope>
    <source>
        <strain evidence="1 2">NBRC 104335</strain>
    </source>
</reference>
<dbReference type="PANTHER" id="PTHR36448:SF2">
    <property type="entry name" value="CUPIN TYPE-1 DOMAIN-CONTAINING PROTEIN"/>
    <property type="match status" value="1"/>
</dbReference>
<keyword evidence="2" id="KW-1185">Reference proteome</keyword>
<protein>
    <recommendedName>
        <fullName evidence="3">Cupin domain-containing protein</fullName>
    </recommendedName>
</protein>
<dbReference type="SUPFAM" id="SSF51182">
    <property type="entry name" value="RmlC-like cupins"/>
    <property type="match status" value="1"/>
</dbReference>
<dbReference type="InterPro" id="IPR047121">
    <property type="entry name" value="YjiB-like"/>
</dbReference>
<dbReference type="Proteomes" id="UP001476282">
    <property type="component" value="Unassembled WGS sequence"/>
</dbReference>
<evidence type="ECO:0000313" key="1">
    <source>
        <dbReference type="EMBL" id="GAA5482968.1"/>
    </source>
</evidence>
<dbReference type="InterPro" id="IPR014710">
    <property type="entry name" value="RmlC-like_jellyroll"/>
</dbReference>
<dbReference type="CDD" id="cd02219">
    <property type="entry name" value="cupin_YjlB-like"/>
    <property type="match status" value="1"/>
</dbReference>
<dbReference type="EMBL" id="BAABRI010000011">
    <property type="protein sequence ID" value="GAA5482968.1"/>
    <property type="molecule type" value="Genomic_DNA"/>
</dbReference>
<dbReference type="RefSeq" id="WP_353567094.1">
    <property type="nucleotide sequence ID" value="NZ_BAABRI010000011.1"/>
</dbReference>
<proteinExistence type="predicted"/>
<dbReference type="PANTHER" id="PTHR36448">
    <property type="entry name" value="BLR7373 PROTEIN"/>
    <property type="match status" value="1"/>
</dbReference>
<evidence type="ECO:0000313" key="2">
    <source>
        <dbReference type="Proteomes" id="UP001476282"/>
    </source>
</evidence>
<comment type="caution">
    <text evidence="1">The sequence shown here is derived from an EMBL/GenBank/DDBJ whole genome shotgun (WGS) entry which is preliminary data.</text>
</comment>
<name>A0ABP9UN10_9BACT</name>
<dbReference type="InterPro" id="IPR014500">
    <property type="entry name" value="UCP019307_cupin"/>
</dbReference>
<gene>
    <name evidence="1" type="ORF">Hsar01_02194</name>
</gene>
<dbReference type="PIRSF" id="PIRSF019307">
    <property type="entry name" value="UCP019307"/>
    <property type="match status" value="1"/>
</dbReference>